<keyword evidence="2" id="KW-0472">Membrane</keyword>
<comment type="caution">
    <text evidence="3">The sequence shown here is derived from an EMBL/GenBank/DDBJ whole genome shotgun (WGS) entry which is preliminary data.</text>
</comment>
<evidence type="ECO:0000313" key="4">
    <source>
        <dbReference type="Proteomes" id="UP001165085"/>
    </source>
</evidence>
<feature type="transmembrane region" description="Helical" evidence="2">
    <location>
        <begin position="1302"/>
        <end position="1325"/>
    </location>
</feature>
<gene>
    <name evidence="3" type="ORF">TrST_g12453</name>
</gene>
<dbReference type="Proteomes" id="UP001165085">
    <property type="component" value="Unassembled WGS sequence"/>
</dbReference>
<protein>
    <submittedName>
        <fullName evidence="3">Uncharacterized protein</fullName>
    </submittedName>
</protein>
<feature type="region of interest" description="Disordered" evidence="1">
    <location>
        <begin position="147"/>
        <end position="176"/>
    </location>
</feature>
<feature type="transmembrane region" description="Helical" evidence="2">
    <location>
        <begin position="1582"/>
        <end position="1604"/>
    </location>
</feature>
<proteinExistence type="predicted"/>
<feature type="transmembrane region" description="Helical" evidence="2">
    <location>
        <begin position="1616"/>
        <end position="1635"/>
    </location>
</feature>
<name>A0A9W7EE33_9STRA</name>
<keyword evidence="4" id="KW-1185">Reference proteome</keyword>
<evidence type="ECO:0000313" key="3">
    <source>
        <dbReference type="EMBL" id="GMH77854.1"/>
    </source>
</evidence>
<evidence type="ECO:0000256" key="1">
    <source>
        <dbReference type="SAM" id="MobiDB-lite"/>
    </source>
</evidence>
<sequence length="1757" mass="198019">MPSIIIDATPEMVFAYLSTGKIPPNVHHNVAALPDVLIRSSLSCDPSDDENNCADLDEAVPTSESKLLSIAHKQNTFSLHLTTKTKGCFIAFDLRDTDEKQNASSKDFLRAGLTLVKIKGCKVIISPASYDRSSVEVIFRKKVYHQGDTKDDDDSEGSDSGASSGDSTREDSVGTDTSEANIKTVVSLVNVISSKLGIRTSFRSANVFGTKDDANRRKFSQVWLSLAKIFADPVRVDKAMMREFRSNLASPPPLTSMEKTILEDAQKSVAALESKWSYAPCATSDSLRTSFASDFKNSKWGRAEGLVHANIIDVLSFLGCFKLAERAKYDGAMDLPRDAIPKLNTRLQMTYECVRLPPPQRIRRLENWTTWDVDVNEKGAKTFLFVSTPTVSLPGYDTLENEETETLKRNTDLARFKGIFLLTAIGEKMTSLVTMQRLDLGLGFASLTKLPFQQRTMAEAYLKKFLDRARHFQTYFIKPWINADRLMTDVIAAKIQSRKGQPLDEDQVTLVKDCLKVGKGQGGTLWTKVASKSASSPYIKTYIAKVDARTTGILNVGHVYKATIILDTDVVHAAAWFVNFCSLQRMRTSQKHDEIARVVIDHPSRENECTIAKILSMPQPLKNREFVAKQIWRHDDDGVVYVAWKDALEDIDYGEKHTTQRGKNCGYYMITPLENGKCSVETRQAFQFGGLLRNWSAMATKQLQLLQDAKDFFDRSEELDEIMNRAFVEVANKPISYSVEEENIIQRGLDFYSAISARKRNPVVFDDPEVDISWVESEEGSLAGIGSAIVDASIFSCLADEWLSAQGNIAMKNYYKKGGLKKIRWPFNDHHELMLNQTTFSSFLDPREFRIRRIWKMLDDGRIIMYTEDTDEIEQERQPGFVTGNTKYVIMFEKCPALGGVERTHVTLIGNANLRGVLSAFAGTNIMVKFVSSISSLRKKFCCSFEIDAFRRNQIGAMIKSLPPSSESCIASVLFKDLSSMDKKRSATTGWGISSSEVFAHFIEVAAYFWNYDSRHLFQTSGEAVREVHMTDTPGTQHVYRRRELHGAHSDIHRGREFFSKMTIDRIDADTIIICIVPAKPEDTVGWERHKTSSRSTLVAEESISIRFERKSSTRTRVDFAVQLNLGGHVSKKTLKSTTVQIHEELLTECQTYFLLAIPASELSTIDGQALAAQFHTRRDDRSIEQRVDLVLSKSVAMKELHAEYPWIADMFKASLKGKLRPLRKVKAPAHSVQAQEGAIIGTSLGICLATGRDHLAGVDEWIIQYPALTHLDSEYTFFRPMLNAMSKRLVGEVGWGVKLRVGIIASISLVDIMSDLVMILVFFAEGRTNFAVTLLIFLSITMLLHGIITVLQNYGVGAKQTMLQVLLTLSGFKPVYEAYQVGTAADVMPGQKLSPELEMTASRVIELFSENIPATFIQISAIIDLIKGSESPSMVSIGSLLITLLSAGMISAQISYDYDVEPLGRLEQPLYYGMLKDDSRARLISFLLMMLMSAGQLFTRCFSFVLLSQVESVPIGAIVFSAELAIFLIYKVLKDDAIVPFTGHGMTVANYFLSMLWRVISKCVTDFTCCIQFRHANEIGGAYFTLTFLFNLCILMFSIFMHSEEFGHNETYTRIAWASLTLMILIAGLFLSSIKQEYVRTFLDTNCGWENDILRFQAATTDVQKFSTTIYYNSYRWRSIRGDVKEWVQSRWFVWQADRPYWLTQNKLERVPVEWIPAYEQSEEYAKRARQNRRNSSIVSFIKQKQRKQLKVAPEG</sequence>
<feature type="transmembrane region" description="Helical" evidence="2">
    <location>
        <begin position="1484"/>
        <end position="1507"/>
    </location>
</feature>
<dbReference type="InterPro" id="IPR023393">
    <property type="entry name" value="START-like_dom_sf"/>
</dbReference>
<keyword evidence="2" id="KW-1133">Transmembrane helix</keyword>
<dbReference type="OrthoDB" id="10414243at2759"/>
<feature type="transmembrane region" description="Helical" evidence="2">
    <location>
        <begin position="1331"/>
        <end position="1352"/>
    </location>
</feature>
<feature type="transmembrane region" description="Helical" evidence="2">
    <location>
        <begin position="1539"/>
        <end position="1561"/>
    </location>
</feature>
<accession>A0A9W7EE33</accession>
<evidence type="ECO:0000256" key="2">
    <source>
        <dbReference type="SAM" id="Phobius"/>
    </source>
</evidence>
<feature type="transmembrane region" description="Helical" evidence="2">
    <location>
        <begin position="1436"/>
        <end position="1457"/>
    </location>
</feature>
<keyword evidence="2" id="KW-0812">Transmembrane</keyword>
<reference evidence="4" key="1">
    <citation type="journal article" date="2023" name="Commun. Biol.">
        <title>Genome analysis of Parmales, the sister group of diatoms, reveals the evolutionary specialization of diatoms from phago-mixotrophs to photoautotrophs.</title>
        <authorList>
            <person name="Ban H."/>
            <person name="Sato S."/>
            <person name="Yoshikawa S."/>
            <person name="Yamada K."/>
            <person name="Nakamura Y."/>
            <person name="Ichinomiya M."/>
            <person name="Sato N."/>
            <person name="Blanc-Mathieu R."/>
            <person name="Endo H."/>
            <person name="Kuwata A."/>
            <person name="Ogata H."/>
        </authorList>
    </citation>
    <scope>NUCLEOTIDE SEQUENCE [LARGE SCALE GENOMIC DNA]</scope>
    <source>
        <strain evidence="4">NIES 3701</strain>
    </source>
</reference>
<dbReference type="Gene3D" id="3.30.530.20">
    <property type="match status" value="2"/>
</dbReference>
<dbReference type="SUPFAM" id="SSF55961">
    <property type="entry name" value="Bet v1-like"/>
    <property type="match status" value="2"/>
</dbReference>
<dbReference type="EMBL" id="BRXY01000214">
    <property type="protein sequence ID" value="GMH77854.1"/>
    <property type="molecule type" value="Genomic_DNA"/>
</dbReference>
<organism evidence="3 4">
    <name type="scientific">Triparma strigata</name>
    <dbReference type="NCBI Taxonomy" id="1606541"/>
    <lineage>
        <taxon>Eukaryota</taxon>
        <taxon>Sar</taxon>
        <taxon>Stramenopiles</taxon>
        <taxon>Ochrophyta</taxon>
        <taxon>Bolidophyceae</taxon>
        <taxon>Parmales</taxon>
        <taxon>Triparmaceae</taxon>
        <taxon>Triparma</taxon>
    </lineage>
</organism>